<proteinExistence type="predicted"/>
<comment type="caution">
    <text evidence="1">The sequence shown here is derived from an EMBL/GenBank/DDBJ whole genome shotgun (WGS) entry which is preliminary data.</text>
</comment>
<reference evidence="1" key="1">
    <citation type="journal article" date="2020" name="Stud. Mycol.">
        <title>101 Dothideomycetes genomes: a test case for predicting lifestyles and emergence of pathogens.</title>
        <authorList>
            <person name="Haridas S."/>
            <person name="Albert R."/>
            <person name="Binder M."/>
            <person name="Bloem J."/>
            <person name="Labutti K."/>
            <person name="Salamov A."/>
            <person name="Andreopoulos B."/>
            <person name="Baker S."/>
            <person name="Barry K."/>
            <person name="Bills G."/>
            <person name="Bluhm B."/>
            <person name="Cannon C."/>
            <person name="Castanera R."/>
            <person name="Culley D."/>
            <person name="Daum C."/>
            <person name="Ezra D."/>
            <person name="Gonzalez J."/>
            <person name="Henrissat B."/>
            <person name="Kuo A."/>
            <person name="Liang C."/>
            <person name="Lipzen A."/>
            <person name="Lutzoni F."/>
            <person name="Magnuson J."/>
            <person name="Mondo S."/>
            <person name="Nolan M."/>
            <person name="Ohm R."/>
            <person name="Pangilinan J."/>
            <person name="Park H.-J."/>
            <person name="Ramirez L."/>
            <person name="Alfaro M."/>
            <person name="Sun H."/>
            <person name="Tritt A."/>
            <person name="Yoshinaga Y."/>
            <person name="Zwiers L.-H."/>
            <person name="Turgeon B."/>
            <person name="Goodwin S."/>
            <person name="Spatafora J."/>
            <person name="Crous P."/>
            <person name="Grigoriev I."/>
        </authorList>
    </citation>
    <scope>NUCLEOTIDE SEQUENCE</scope>
    <source>
        <strain evidence="1">CBS 101060</strain>
    </source>
</reference>
<dbReference type="EMBL" id="MU006120">
    <property type="protein sequence ID" value="KAF2834340.1"/>
    <property type="molecule type" value="Genomic_DNA"/>
</dbReference>
<keyword evidence="2" id="KW-1185">Reference proteome</keyword>
<evidence type="ECO:0000313" key="1">
    <source>
        <dbReference type="EMBL" id="KAF2834340.1"/>
    </source>
</evidence>
<organism evidence="1 2">
    <name type="scientific">Patellaria atrata CBS 101060</name>
    <dbReference type="NCBI Taxonomy" id="1346257"/>
    <lineage>
        <taxon>Eukaryota</taxon>
        <taxon>Fungi</taxon>
        <taxon>Dikarya</taxon>
        <taxon>Ascomycota</taxon>
        <taxon>Pezizomycotina</taxon>
        <taxon>Dothideomycetes</taxon>
        <taxon>Dothideomycetes incertae sedis</taxon>
        <taxon>Patellariales</taxon>
        <taxon>Patellariaceae</taxon>
        <taxon>Patellaria</taxon>
    </lineage>
</organism>
<dbReference type="Proteomes" id="UP000799429">
    <property type="component" value="Unassembled WGS sequence"/>
</dbReference>
<accession>A0A9P4S2C9</accession>
<gene>
    <name evidence="1" type="ORF">M501DRAFT_593015</name>
</gene>
<sequence length="61" mass="7066">MFALSLAITLKFHKNHLVKRVLWEELERDDLEATLDSDSEVGNTPIKYITRPNTQLLSLLK</sequence>
<protein>
    <submittedName>
        <fullName evidence="1">Uncharacterized protein</fullName>
    </submittedName>
</protein>
<name>A0A9P4S2C9_9PEZI</name>
<dbReference type="OrthoDB" id="4500858at2759"/>
<evidence type="ECO:0000313" key="2">
    <source>
        <dbReference type="Proteomes" id="UP000799429"/>
    </source>
</evidence>
<dbReference type="AlphaFoldDB" id="A0A9P4S2C9"/>